<evidence type="ECO:0000313" key="2">
    <source>
        <dbReference type="Proteomes" id="UP000663929"/>
    </source>
</evidence>
<dbReference type="Gene3D" id="3.80.10.10">
    <property type="entry name" value="Ribonuclease Inhibitor"/>
    <property type="match status" value="1"/>
</dbReference>
<protein>
    <submittedName>
        <fullName evidence="1">STM4015 family protein</fullName>
    </submittedName>
</protein>
<accession>A0A8A4TUL2</accession>
<evidence type="ECO:0000313" key="1">
    <source>
        <dbReference type="EMBL" id="QTD50215.1"/>
    </source>
</evidence>
<dbReference type="EMBL" id="CP071793">
    <property type="protein sequence ID" value="QTD50215.1"/>
    <property type="molecule type" value="Genomic_DNA"/>
</dbReference>
<reference evidence="1" key="1">
    <citation type="submission" date="2021-03" db="EMBL/GenBank/DDBJ databases">
        <title>Acanthopleuribacteraceae sp. M133.</title>
        <authorList>
            <person name="Wang G."/>
        </authorList>
    </citation>
    <scope>NUCLEOTIDE SEQUENCE</scope>
    <source>
        <strain evidence="1">M133</strain>
    </source>
</reference>
<dbReference type="InterPro" id="IPR047722">
    <property type="entry name" value="STM4015-like"/>
</dbReference>
<organism evidence="1 2">
    <name type="scientific">Sulfidibacter corallicola</name>
    <dbReference type="NCBI Taxonomy" id="2818388"/>
    <lineage>
        <taxon>Bacteria</taxon>
        <taxon>Pseudomonadati</taxon>
        <taxon>Acidobacteriota</taxon>
        <taxon>Holophagae</taxon>
        <taxon>Acanthopleuribacterales</taxon>
        <taxon>Acanthopleuribacteraceae</taxon>
        <taxon>Sulfidibacter</taxon>
    </lineage>
</organism>
<dbReference type="KEGG" id="scor:J3U87_31910"/>
<name>A0A8A4TUL2_SULCO</name>
<dbReference type="NCBIfam" id="NF038076">
    <property type="entry name" value="fam_STM4015"/>
    <property type="match status" value="1"/>
</dbReference>
<dbReference type="SUPFAM" id="SSF52047">
    <property type="entry name" value="RNI-like"/>
    <property type="match status" value="1"/>
</dbReference>
<dbReference type="Proteomes" id="UP000663929">
    <property type="component" value="Chromosome"/>
</dbReference>
<sequence length="310" mass="34429">MTFNSHLEKLHDQPIENYDPEKGIQSTTHAIRVSIDWDLYEDGVTILDRLSHLLKDKRVREISGLVIGPWDFESSESSAGIVSFLCDHAAELPQLRALFLGDIIFEEQECSWIQQSDVSPLFAAFPNLDYFGVRGGTDLSLSHPKHDTLKHLVIQTGGMSSEVLGQIRDGHFPSLVHLELWTGSDNYGFDADTADIDKILELTTMPELRYLGIRNCEIADQVAAALKDAAITAQLDTLDLSMGCFGDEGAAALAANPAISRLKHLNLEHHYMTEKGMALIKGLGISVNCDDPQEEDVDEDDRYRYIAVSE</sequence>
<keyword evidence="2" id="KW-1185">Reference proteome</keyword>
<gene>
    <name evidence="1" type="ORF">J3U87_31910</name>
</gene>
<dbReference type="InterPro" id="IPR032675">
    <property type="entry name" value="LRR_dom_sf"/>
</dbReference>
<dbReference type="AlphaFoldDB" id="A0A8A4TUL2"/>
<dbReference type="RefSeq" id="WP_237379845.1">
    <property type="nucleotide sequence ID" value="NZ_CP071793.1"/>
</dbReference>
<proteinExistence type="predicted"/>